<keyword evidence="1" id="KW-0808">Transferase</keyword>
<sequence length="298" mass="34339">MFFAVCSLTLPRLSLQPKIIDAILYNGEPSLQLRLELLGDVVDEFLVVEAATTFSGLAKPFLYTDRHASVLEPYRHKLTVMIVDSFPEPPEDDLKRLLPRYWTSEDSVLSWFREQHQRDLIAPYVTDKYKDQPFVLLVCDADEIPQPHVVQHMRRSPELYHTLETPTALQMSMFFYNFKWLRDHPWMSAFAVNNRGLRAIHGQLSVTRQQPIQYIPAAGWHLSYFTNAIDIARKLKSFSHTEFSGDSYTDLAMVQKCLKEGCNMLMPGPDSMQGMICWKLQASYVCTSRLSRGASVPW</sequence>
<organism evidence="1 2">
    <name type="scientific">Tribonema minus</name>
    <dbReference type="NCBI Taxonomy" id="303371"/>
    <lineage>
        <taxon>Eukaryota</taxon>
        <taxon>Sar</taxon>
        <taxon>Stramenopiles</taxon>
        <taxon>Ochrophyta</taxon>
        <taxon>PX clade</taxon>
        <taxon>Xanthophyceae</taxon>
        <taxon>Tribonematales</taxon>
        <taxon>Tribonemataceae</taxon>
        <taxon>Tribonema</taxon>
    </lineage>
</organism>
<dbReference type="GO" id="GO:0006044">
    <property type="term" value="P:N-acetylglucosamine metabolic process"/>
    <property type="evidence" value="ECO:0007669"/>
    <property type="project" value="TreeGrafter"/>
</dbReference>
<reference evidence="1" key="1">
    <citation type="submission" date="2021-02" db="EMBL/GenBank/DDBJ databases">
        <title>First Annotated Genome of the Yellow-green Alga Tribonema minus.</title>
        <authorList>
            <person name="Mahan K.M."/>
        </authorList>
    </citation>
    <scope>NUCLEOTIDE SEQUENCE</scope>
    <source>
        <strain evidence="1">UTEX B ZZ1240</strain>
    </source>
</reference>
<dbReference type="GO" id="GO:0003830">
    <property type="term" value="F:beta-1,4-mannosylglycoprotein 4-beta-N-acetylglucosaminyltransferase activity"/>
    <property type="evidence" value="ECO:0007669"/>
    <property type="project" value="InterPro"/>
</dbReference>
<dbReference type="OrthoDB" id="6474464at2759"/>
<dbReference type="EMBL" id="JAFCMP010000084">
    <property type="protein sequence ID" value="KAG5187732.1"/>
    <property type="molecule type" value="Genomic_DNA"/>
</dbReference>
<dbReference type="Proteomes" id="UP000664859">
    <property type="component" value="Unassembled WGS sequence"/>
</dbReference>
<dbReference type="PANTHER" id="PTHR12224:SF0">
    <property type="entry name" value="BETA-1,4-MANNOSYL-GLYCOPROTEIN 4-BETA-N-ACETYLGLUCOSAMINYLTRANSFERASE"/>
    <property type="match status" value="1"/>
</dbReference>
<dbReference type="Pfam" id="PF04724">
    <property type="entry name" value="Glyco_transf_17"/>
    <property type="match status" value="1"/>
</dbReference>
<gene>
    <name evidence="1" type="ORF">JKP88DRAFT_178658</name>
</gene>
<evidence type="ECO:0000313" key="1">
    <source>
        <dbReference type="EMBL" id="KAG5187732.1"/>
    </source>
</evidence>
<proteinExistence type="predicted"/>
<evidence type="ECO:0000313" key="2">
    <source>
        <dbReference type="Proteomes" id="UP000664859"/>
    </source>
</evidence>
<dbReference type="AlphaFoldDB" id="A0A835Z8R4"/>
<keyword evidence="2" id="KW-1185">Reference proteome</keyword>
<comment type="caution">
    <text evidence="1">The sequence shown here is derived from an EMBL/GenBank/DDBJ whole genome shotgun (WGS) entry which is preliminary data.</text>
</comment>
<accession>A0A835Z8R4</accession>
<name>A0A835Z8R4_9STRA</name>
<dbReference type="GO" id="GO:0016020">
    <property type="term" value="C:membrane"/>
    <property type="evidence" value="ECO:0007669"/>
    <property type="project" value="InterPro"/>
</dbReference>
<dbReference type="PANTHER" id="PTHR12224">
    <property type="entry name" value="BETA-1,4-MANNOSYL-GLYCOPROTEIN BETA-1,4-N-ACETYLGLUCOSAMINYL-TRANSFERASE"/>
    <property type="match status" value="1"/>
</dbReference>
<protein>
    <submittedName>
        <fullName evidence="1">Glycosyl transferase</fullName>
    </submittedName>
</protein>
<dbReference type="InterPro" id="IPR006813">
    <property type="entry name" value="Glyco_trans_17"/>
</dbReference>